<dbReference type="Pfam" id="PF13899">
    <property type="entry name" value="Thioredoxin_7"/>
    <property type="match status" value="1"/>
</dbReference>
<dbReference type="RefSeq" id="WP_090408230.1">
    <property type="nucleotide sequence ID" value="NZ_FNDQ01000010.1"/>
</dbReference>
<dbReference type="Proteomes" id="UP000243588">
    <property type="component" value="Unassembled WGS sequence"/>
</dbReference>
<evidence type="ECO:0000313" key="4">
    <source>
        <dbReference type="Proteomes" id="UP000243588"/>
    </source>
</evidence>
<reference evidence="4" key="1">
    <citation type="submission" date="2016-10" db="EMBL/GenBank/DDBJ databases">
        <authorList>
            <person name="Varghese N."/>
            <person name="Submissions S."/>
        </authorList>
    </citation>
    <scope>NUCLEOTIDE SEQUENCE [LARGE SCALE GENOMIC DNA]</scope>
    <source>
        <strain evidence="4">DSM 23313</strain>
    </source>
</reference>
<gene>
    <name evidence="3" type="ORF">SAMN05421818_11070</name>
</gene>
<dbReference type="PROSITE" id="PS51257">
    <property type="entry name" value="PROKAR_LIPOPROTEIN"/>
    <property type="match status" value="1"/>
</dbReference>
<feature type="signal peptide" evidence="2">
    <location>
        <begin position="1"/>
        <end position="24"/>
    </location>
</feature>
<dbReference type="SUPFAM" id="SSF52833">
    <property type="entry name" value="Thioredoxin-like"/>
    <property type="match status" value="1"/>
</dbReference>
<dbReference type="EMBL" id="FNDQ01000010">
    <property type="protein sequence ID" value="SDH68164.1"/>
    <property type="molecule type" value="Genomic_DNA"/>
</dbReference>
<sequence length="188" mass="21371">MKKLIISSILLTAFLSLTSCKKEAEVEITETETTTTAVDSTEAKQQQVNEEKEQLAKPYNEEEDAQAKINELVAKAKVEGKNVFVQAGGNWCIWCLRFNDFVQKTEELKAIVDANYLYYHLNYSTKNKNTEVFEKYAPNGKKLGYPFFFVINGEGKVTKIIGSGELESEKSYDLQKVKQMFLNNVAKK</sequence>
<evidence type="ECO:0000256" key="2">
    <source>
        <dbReference type="SAM" id="SignalP"/>
    </source>
</evidence>
<dbReference type="AlphaFoldDB" id="A0A1G8EE54"/>
<keyword evidence="4" id="KW-1185">Reference proteome</keyword>
<feature type="chain" id="PRO_5017231944" evidence="2">
    <location>
        <begin position="25"/>
        <end position="188"/>
    </location>
</feature>
<evidence type="ECO:0000313" key="3">
    <source>
        <dbReference type="EMBL" id="SDH68164.1"/>
    </source>
</evidence>
<proteinExistence type="predicted"/>
<protein>
    <submittedName>
        <fullName evidence="3">Thioredoxin-like</fullName>
    </submittedName>
</protein>
<accession>A0A1G8EE54</accession>
<dbReference type="InterPro" id="IPR036249">
    <property type="entry name" value="Thioredoxin-like_sf"/>
</dbReference>
<dbReference type="STRING" id="702745.SAMN05421818_11070"/>
<keyword evidence="2" id="KW-0732">Signal</keyword>
<organism evidence="3 4">
    <name type="scientific">Myroides phaeus</name>
    <dbReference type="NCBI Taxonomy" id="702745"/>
    <lineage>
        <taxon>Bacteria</taxon>
        <taxon>Pseudomonadati</taxon>
        <taxon>Bacteroidota</taxon>
        <taxon>Flavobacteriia</taxon>
        <taxon>Flavobacteriales</taxon>
        <taxon>Flavobacteriaceae</taxon>
        <taxon>Myroides</taxon>
    </lineage>
</organism>
<evidence type="ECO:0000256" key="1">
    <source>
        <dbReference type="SAM" id="MobiDB-lite"/>
    </source>
</evidence>
<name>A0A1G8EE54_9FLAO</name>
<feature type="region of interest" description="Disordered" evidence="1">
    <location>
        <begin position="32"/>
        <end position="60"/>
    </location>
</feature>
<dbReference type="Gene3D" id="3.40.30.10">
    <property type="entry name" value="Glutaredoxin"/>
    <property type="match status" value="1"/>
</dbReference>